<gene>
    <name evidence="1" type="ORF">LIPSTDRAFT_4274</name>
</gene>
<dbReference type="STRING" id="675824.A0A1E3Q2H3"/>
<organism evidence="1 2">
    <name type="scientific">Lipomyces starkeyi NRRL Y-11557</name>
    <dbReference type="NCBI Taxonomy" id="675824"/>
    <lineage>
        <taxon>Eukaryota</taxon>
        <taxon>Fungi</taxon>
        <taxon>Dikarya</taxon>
        <taxon>Ascomycota</taxon>
        <taxon>Saccharomycotina</taxon>
        <taxon>Lipomycetes</taxon>
        <taxon>Lipomycetales</taxon>
        <taxon>Lipomycetaceae</taxon>
        <taxon>Lipomyces</taxon>
    </lineage>
</organism>
<evidence type="ECO:0000313" key="1">
    <source>
        <dbReference type="EMBL" id="ODQ71905.1"/>
    </source>
</evidence>
<dbReference type="Proteomes" id="UP000094385">
    <property type="component" value="Unassembled WGS sequence"/>
</dbReference>
<sequence length="107" mass="11924">MAFKRGIFKYFDETGFTMGIISTGMVVTSAQRRGRPKMAHPGGREWVTVIQGVNSQGWAVPPYIIVAGQHHLSAWYECRIRQDWAIAVSPNGWTTNERGLVSQSPTS</sequence>
<keyword evidence="2" id="KW-1185">Reference proteome</keyword>
<evidence type="ECO:0000313" key="2">
    <source>
        <dbReference type="Proteomes" id="UP000094385"/>
    </source>
</evidence>
<name>A0A1E3Q2H3_LIPST</name>
<proteinExistence type="predicted"/>
<accession>A0A1E3Q2H3</accession>
<dbReference type="AlphaFoldDB" id="A0A1E3Q2H3"/>
<reference evidence="1 2" key="1">
    <citation type="journal article" date="2016" name="Proc. Natl. Acad. Sci. U.S.A.">
        <title>Comparative genomics of biotechnologically important yeasts.</title>
        <authorList>
            <person name="Riley R."/>
            <person name="Haridas S."/>
            <person name="Wolfe K.H."/>
            <person name="Lopes M.R."/>
            <person name="Hittinger C.T."/>
            <person name="Goeker M."/>
            <person name="Salamov A.A."/>
            <person name="Wisecaver J.H."/>
            <person name="Long T.M."/>
            <person name="Calvey C.H."/>
            <person name="Aerts A.L."/>
            <person name="Barry K.W."/>
            <person name="Choi C."/>
            <person name="Clum A."/>
            <person name="Coughlan A.Y."/>
            <person name="Deshpande S."/>
            <person name="Douglass A.P."/>
            <person name="Hanson S.J."/>
            <person name="Klenk H.-P."/>
            <person name="LaButti K.M."/>
            <person name="Lapidus A."/>
            <person name="Lindquist E.A."/>
            <person name="Lipzen A.M."/>
            <person name="Meier-Kolthoff J.P."/>
            <person name="Ohm R.A."/>
            <person name="Otillar R.P."/>
            <person name="Pangilinan J.L."/>
            <person name="Peng Y."/>
            <person name="Rokas A."/>
            <person name="Rosa C.A."/>
            <person name="Scheuner C."/>
            <person name="Sibirny A.A."/>
            <person name="Slot J.C."/>
            <person name="Stielow J.B."/>
            <person name="Sun H."/>
            <person name="Kurtzman C.P."/>
            <person name="Blackwell M."/>
            <person name="Grigoriev I.V."/>
            <person name="Jeffries T.W."/>
        </authorList>
    </citation>
    <scope>NUCLEOTIDE SEQUENCE [LARGE SCALE GENOMIC DNA]</scope>
    <source>
        <strain evidence="1 2">NRRL Y-11557</strain>
    </source>
</reference>
<protein>
    <recommendedName>
        <fullName evidence="3">DDE-1 domain-containing protein</fullName>
    </recommendedName>
</protein>
<evidence type="ECO:0008006" key="3">
    <source>
        <dbReference type="Google" id="ProtNLM"/>
    </source>
</evidence>
<dbReference type="EMBL" id="KV454296">
    <property type="protein sequence ID" value="ODQ71905.1"/>
    <property type="molecule type" value="Genomic_DNA"/>
</dbReference>
<dbReference type="OrthoDB" id="3762113at2759"/>